<dbReference type="KEGG" id="ery:CP97_02630"/>
<reference evidence="1 2" key="1">
    <citation type="journal article" date="2015" name="Int. J. Syst. Evol. Microbiol.">
        <title>Erythrobacter atlanticus sp. nov., a bacterium from ocean sediment able to degrade polycyclic aromatic hydrocarbons.</title>
        <authorList>
            <person name="Zhuang L."/>
            <person name="Liu Y."/>
            <person name="Wang L."/>
            <person name="Wang W."/>
            <person name="Shao Z."/>
        </authorList>
    </citation>
    <scope>NUCLEOTIDE SEQUENCE [LARGE SCALE GENOMIC DNA]</scope>
    <source>
        <strain evidence="2">s21-N3</strain>
    </source>
</reference>
<proteinExistence type="predicted"/>
<evidence type="ECO:0000313" key="2">
    <source>
        <dbReference type="Proteomes" id="UP000059113"/>
    </source>
</evidence>
<dbReference type="EMBL" id="CP011310">
    <property type="protein sequence ID" value="AKQ41173.2"/>
    <property type="molecule type" value="Genomic_DNA"/>
</dbReference>
<sequence>MLQCHNTARQVKRTIFAGNEQKSGFKRNFVASQARKSR</sequence>
<reference evidence="2" key="2">
    <citation type="submission" date="2015-04" db="EMBL/GenBank/DDBJ databases">
        <title>The complete genome sequence of Erythrobacter sp. s21-N3.</title>
        <authorList>
            <person name="Zhuang L."/>
            <person name="Liu Y."/>
            <person name="Shao Z."/>
        </authorList>
    </citation>
    <scope>NUCLEOTIDE SEQUENCE [LARGE SCALE GENOMIC DNA]</scope>
    <source>
        <strain evidence="2">s21-N3</strain>
    </source>
</reference>
<dbReference type="STRING" id="1648404.CP97_02630"/>
<accession>A0A0H4VVU8</accession>
<keyword evidence="2" id="KW-1185">Reference proteome</keyword>
<name>A0A0H4VVU8_9SPHN</name>
<evidence type="ECO:0000313" key="1">
    <source>
        <dbReference type="EMBL" id="AKQ41173.2"/>
    </source>
</evidence>
<dbReference type="Proteomes" id="UP000059113">
    <property type="component" value="Chromosome"/>
</dbReference>
<gene>
    <name evidence="1" type="ORF">CP97_02630</name>
</gene>
<organism evidence="1 2">
    <name type="scientific">Aurantiacibacter atlanticus</name>
    <dbReference type="NCBI Taxonomy" id="1648404"/>
    <lineage>
        <taxon>Bacteria</taxon>
        <taxon>Pseudomonadati</taxon>
        <taxon>Pseudomonadota</taxon>
        <taxon>Alphaproteobacteria</taxon>
        <taxon>Sphingomonadales</taxon>
        <taxon>Erythrobacteraceae</taxon>
        <taxon>Aurantiacibacter</taxon>
    </lineage>
</organism>
<dbReference type="AlphaFoldDB" id="A0A0H4VVU8"/>
<protein>
    <submittedName>
        <fullName evidence="1">Uncharacterized protein</fullName>
    </submittedName>
</protein>